<evidence type="ECO:0000256" key="2">
    <source>
        <dbReference type="ARBA" id="ARBA00009772"/>
    </source>
</evidence>
<dbReference type="EMBL" id="JAHBCL010000039">
    <property type="protein sequence ID" value="MBS7528412.1"/>
    <property type="molecule type" value="Genomic_DNA"/>
</dbReference>
<comment type="similarity">
    <text evidence="2 10">Belongs to the FliR/MopE/SpaR family.</text>
</comment>
<sequence length="256" mass="29143">MTYSIPLLNMVLIAGRMAGMIFASPVFGSRNYPVHYKIGLMFFLTLLIYPMVPIDISYQVDTFWGYGWFLANEIIIGITFGLILTIYFNFIYFAGDLIDRDLGFAMVNVVNPLDESQIAVTSNFFYVFSTLIFLHLNLHHELIMAMVTSYERIKVGTALLLAPTYDVFIDVVAASMILGFQIAAPFVITVLIANIILALLSKAMPGMNIFILGMPFKIFFGFLLFIILMPYLYDIFGRILLDGFYYIQRFFSLFSP</sequence>
<comment type="caution">
    <text evidence="11">The sequence shown here is derived from an EMBL/GenBank/DDBJ whole genome shotgun (WGS) entry which is preliminary data.</text>
</comment>
<dbReference type="PANTHER" id="PTHR30065">
    <property type="entry name" value="FLAGELLAR BIOSYNTHETIC PROTEIN FLIR"/>
    <property type="match status" value="1"/>
</dbReference>
<comment type="function">
    <text evidence="1 10">Role in flagellar biosynthesis.</text>
</comment>
<dbReference type="PRINTS" id="PR00953">
    <property type="entry name" value="TYPE3IMRPROT"/>
</dbReference>
<evidence type="ECO:0000256" key="5">
    <source>
        <dbReference type="ARBA" id="ARBA00022692"/>
    </source>
</evidence>
<evidence type="ECO:0000256" key="7">
    <source>
        <dbReference type="ARBA" id="ARBA00023136"/>
    </source>
</evidence>
<evidence type="ECO:0000256" key="1">
    <source>
        <dbReference type="ARBA" id="ARBA00002578"/>
    </source>
</evidence>
<keyword evidence="4 10" id="KW-1003">Cell membrane</keyword>
<keyword evidence="5 10" id="KW-0812">Transmembrane</keyword>
<keyword evidence="11" id="KW-0966">Cell projection</keyword>
<dbReference type="Pfam" id="PF01311">
    <property type="entry name" value="Bac_export_1"/>
    <property type="match status" value="1"/>
</dbReference>
<feature type="transmembrane region" description="Helical" evidence="10">
    <location>
        <begin position="64"/>
        <end position="92"/>
    </location>
</feature>
<proteinExistence type="inferred from homology"/>
<organism evidence="11 12">
    <name type="scientific">Fusibacter paucivorans</name>
    <dbReference type="NCBI Taxonomy" id="76009"/>
    <lineage>
        <taxon>Bacteria</taxon>
        <taxon>Bacillati</taxon>
        <taxon>Bacillota</taxon>
        <taxon>Clostridia</taxon>
        <taxon>Eubacteriales</taxon>
        <taxon>Eubacteriales Family XII. Incertae Sedis</taxon>
        <taxon>Fusibacter</taxon>
    </lineage>
</organism>
<evidence type="ECO:0000256" key="10">
    <source>
        <dbReference type="RuleBase" id="RU362071"/>
    </source>
</evidence>
<keyword evidence="8 10" id="KW-0975">Bacterial flagellum</keyword>
<accession>A0ABS5PU66</accession>
<feature type="transmembrane region" description="Helical" evidence="10">
    <location>
        <begin position="158"/>
        <end position="176"/>
    </location>
</feature>
<reference evidence="11 12" key="1">
    <citation type="submission" date="2021-05" db="EMBL/GenBank/DDBJ databases">
        <title>Fusibacter ferrireducens sp. nov., an anaerobic, sulfur- and Fe-reducing bacterium isolated from the mangrove sediment.</title>
        <authorList>
            <person name="Qiu D."/>
        </authorList>
    </citation>
    <scope>NUCLEOTIDE SEQUENCE [LARGE SCALE GENOMIC DNA]</scope>
    <source>
        <strain evidence="11 12">DSM 12116</strain>
    </source>
</reference>
<dbReference type="PANTHER" id="PTHR30065:SF1">
    <property type="entry name" value="SURFACE PRESENTATION OF ANTIGENS PROTEIN SPAR"/>
    <property type="match status" value="1"/>
</dbReference>
<gene>
    <name evidence="11" type="primary">fliR</name>
    <name evidence="11" type="ORF">KHM83_17125</name>
</gene>
<evidence type="ECO:0000256" key="8">
    <source>
        <dbReference type="ARBA" id="ARBA00023143"/>
    </source>
</evidence>
<dbReference type="Proteomes" id="UP000746471">
    <property type="component" value="Unassembled WGS sequence"/>
</dbReference>
<feature type="transmembrane region" description="Helical" evidence="10">
    <location>
        <begin position="34"/>
        <end position="52"/>
    </location>
</feature>
<evidence type="ECO:0000313" key="12">
    <source>
        <dbReference type="Proteomes" id="UP000746471"/>
    </source>
</evidence>
<name>A0ABS5PU66_9FIRM</name>
<keyword evidence="11" id="KW-0282">Flagellum</keyword>
<keyword evidence="11" id="KW-0969">Cilium</keyword>
<feature type="transmembrane region" description="Helical" evidence="10">
    <location>
        <begin position="7"/>
        <end position="28"/>
    </location>
</feature>
<dbReference type="InterPro" id="IPR006303">
    <property type="entry name" value="FliR"/>
</dbReference>
<keyword evidence="6 10" id="KW-1133">Transmembrane helix</keyword>
<dbReference type="InterPro" id="IPR002010">
    <property type="entry name" value="T3SS_IM_R"/>
</dbReference>
<feature type="transmembrane region" description="Helical" evidence="10">
    <location>
        <begin position="118"/>
        <end position="138"/>
    </location>
</feature>
<evidence type="ECO:0000256" key="6">
    <source>
        <dbReference type="ARBA" id="ARBA00022989"/>
    </source>
</evidence>
<evidence type="ECO:0000256" key="9">
    <source>
        <dbReference type="NCBIfam" id="TIGR01400"/>
    </source>
</evidence>
<dbReference type="RefSeq" id="WP_213238270.1">
    <property type="nucleotide sequence ID" value="NZ_JAHBCL010000039.1"/>
</dbReference>
<comment type="subcellular location">
    <subcellularLocation>
        <location evidence="10">Cell membrane</location>
        <topology evidence="10">Multi-pass membrane protein</topology>
    </subcellularLocation>
    <subcellularLocation>
        <location evidence="10">Bacterial flagellum basal body</location>
    </subcellularLocation>
</comment>
<protein>
    <recommendedName>
        <fullName evidence="3 9">Flagellar biosynthetic protein FliR</fullName>
    </recommendedName>
</protein>
<evidence type="ECO:0000313" key="11">
    <source>
        <dbReference type="EMBL" id="MBS7528412.1"/>
    </source>
</evidence>
<evidence type="ECO:0000256" key="3">
    <source>
        <dbReference type="ARBA" id="ARBA00021717"/>
    </source>
</evidence>
<dbReference type="NCBIfam" id="TIGR01400">
    <property type="entry name" value="fliR"/>
    <property type="match status" value="1"/>
</dbReference>
<keyword evidence="7 10" id="KW-0472">Membrane</keyword>
<feature type="transmembrane region" description="Helical" evidence="10">
    <location>
        <begin position="209"/>
        <end position="233"/>
    </location>
</feature>
<keyword evidence="12" id="KW-1185">Reference proteome</keyword>
<evidence type="ECO:0000256" key="4">
    <source>
        <dbReference type="ARBA" id="ARBA00022475"/>
    </source>
</evidence>